<dbReference type="OrthoDB" id="7676067at2759"/>
<evidence type="ECO:0008006" key="3">
    <source>
        <dbReference type="Google" id="ProtNLM"/>
    </source>
</evidence>
<name>A0A0C2JZ07_THEKT</name>
<gene>
    <name evidence="1" type="ORF">RF11_12995</name>
</gene>
<dbReference type="Gene3D" id="2.120.10.80">
    <property type="entry name" value="Kelch-type beta propeller"/>
    <property type="match status" value="1"/>
</dbReference>
<organism evidence="1 2">
    <name type="scientific">Thelohanellus kitauei</name>
    <name type="common">Myxosporean</name>
    <dbReference type="NCBI Taxonomy" id="669202"/>
    <lineage>
        <taxon>Eukaryota</taxon>
        <taxon>Metazoa</taxon>
        <taxon>Cnidaria</taxon>
        <taxon>Myxozoa</taxon>
        <taxon>Myxosporea</taxon>
        <taxon>Bivalvulida</taxon>
        <taxon>Platysporina</taxon>
        <taxon>Myxobolidae</taxon>
        <taxon>Thelohanellus</taxon>
    </lineage>
</organism>
<dbReference type="SUPFAM" id="SSF117281">
    <property type="entry name" value="Kelch motif"/>
    <property type="match status" value="1"/>
</dbReference>
<reference evidence="1 2" key="1">
    <citation type="journal article" date="2014" name="Genome Biol. Evol.">
        <title>The genome of the myxosporean Thelohanellus kitauei shows adaptations to nutrient acquisition within its fish host.</title>
        <authorList>
            <person name="Yang Y."/>
            <person name="Xiong J."/>
            <person name="Zhou Z."/>
            <person name="Huo F."/>
            <person name="Miao W."/>
            <person name="Ran C."/>
            <person name="Liu Y."/>
            <person name="Zhang J."/>
            <person name="Feng J."/>
            <person name="Wang M."/>
            <person name="Wang M."/>
            <person name="Wang L."/>
            <person name="Yao B."/>
        </authorList>
    </citation>
    <scope>NUCLEOTIDE SEQUENCE [LARGE SCALE GENOMIC DNA]</scope>
    <source>
        <strain evidence="1">Wuqing</strain>
    </source>
</reference>
<dbReference type="AlphaFoldDB" id="A0A0C2JZ07"/>
<dbReference type="InterPro" id="IPR015915">
    <property type="entry name" value="Kelch-typ_b-propeller"/>
</dbReference>
<protein>
    <recommendedName>
        <fullName evidence="3">Kelch domain-containing protein 10</fullName>
    </recommendedName>
</protein>
<dbReference type="EMBL" id="JWZT01000219">
    <property type="protein sequence ID" value="KII74853.1"/>
    <property type="molecule type" value="Genomic_DNA"/>
</dbReference>
<evidence type="ECO:0000313" key="1">
    <source>
        <dbReference type="EMBL" id="KII74853.1"/>
    </source>
</evidence>
<comment type="caution">
    <text evidence="1">The sequence shown here is derived from an EMBL/GenBank/DDBJ whole genome shotgun (WGS) entry which is preliminary data.</text>
</comment>
<accession>A0A0C2JZ07</accession>
<proteinExistence type="predicted"/>
<keyword evidence="2" id="KW-1185">Reference proteome</keyword>
<dbReference type="Proteomes" id="UP000031668">
    <property type="component" value="Unassembled WGS sequence"/>
</dbReference>
<sequence>MSGGMNRWRTRCSDIWRLDFDTMEWFKLKYTLEPGIDGHRMSVVDDTYLYSAGGWVNKYLNLNKMERFILRPPSLYQLCLESVCRSPNITSYIHSLPTLILDELNIPDNDSSANVEDK</sequence>
<evidence type="ECO:0000313" key="2">
    <source>
        <dbReference type="Proteomes" id="UP000031668"/>
    </source>
</evidence>